<dbReference type="Gene3D" id="4.10.240.10">
    <property type="entry name" value="Zn(2)-C6 fungal-type DNA-binding domain"/>
    <property type="match status" value="1"/>
</dbReference>
<name>A0AAV5QTT6_9ASCO</name>
<dbReference type="InterPro" id="IPR001138">
    <property type="entry name" value="Zn2Cys6_DnaBD"/>
</dbReference>
<feature type="region of interest" description="Disordered" evidence="2">
    <location>
        <begin position="119"/>
        <end position="177"/>
    </location>
</feature>
<dbReference type="GO" id="GO:0000981">
    <property type="term" value="F:DNA-binding transcription factor activity, RNA polymerase II-specific"/>
    <property type="evidence" value="ECO:0007669"/>
    <property type="project" value="InterPro"/>
</dbReference>
<dbReference type="PANTHER" id="PTHR37534">
    <property type="entry name" value="TRANSCRIPTIONAL ACTIVATOR PROTEIN UGA3"/>
    <property type="match status" value="1"/>
</dbReference>
<dbReference type="GO" id="GO:0000976">
    <property type="term" value="F:transcription cis-regulatory region binding"/>
    <property type="evidence" value="ECO:0007669"/>
    <property type="project" value="TreeGrafter"/>
</dbReference>
<evidence type="ECO:0000256" key="1">
    <source>
        <dbReference type="ARBA" id="ARBA00023242"/>
    </source>
</evidence>
<dbReference type="InterPro" id="IPR036864">
    <property type="entry name" value="Zn2-C6_fun-type_DNA-bd_sf"/>
</dbReference>
<evidence type="ECO:0000256" key="2">
    <source>
        <dbReference type="SAM" id="MobiDB-lite"/>
    </source>
</evidence>
<dbReference type="PROSITE" id="PS00463">
    <property type="entry name" value="ZN2_CY6_FUNGAL_1"/>
    <property type="match status" value="1"/>
</dbReference>
<dbReference type="Proteomes" id="UP001360560">
    <property type="component" value="Unassembled WGS sequence"/>
</dbReference>
<dbReference type="EMBL" id="BTFZ01000013">
    <property type="protein sequence ID" value="GMM37997.1"/>
    <property type="molecule type" value="Genomic_DNA"/>
</dbReference>
<dbReference type="PANTHER" id="PTHR37534:SF48">
    <property type="entry name" value="FINGER DOMAIN PROTEIN, PUTATIVE-RELATED"/>
    <property type="match status" value="1"/>
</dbReference>
<accession>A0AAV5QTT6</accession>
<dbReference type="PROSITE" id="PS50048">
    <property type="entry name" value="ZN2_CY6_FUNGAL_2"/>
    <property type="match status" value="1"/>
</dbReference>
<dbReference type="GeneID" id="90075972"/>
<keyword evidence="5" id="KW-1185">Reference proteome</keyword>
<evidence type="ECO:0000313" key="4">
    <source>
        <dbReference type="EMBL" id="GMM37997.1"/>
    </source>
</evidence>
<feature type="compositionally biased region" description="Low complexity" evidence="2">
    <location>
        <begin position="126"/>
        <end position="137"/>
    </location>
</feature>
<feature type="domain" description="Zn(2)-C6 fungal-type" evidence="3">
    <location>
        <begin position="16"/>
        <end position="46"/>
    </location>
</feature>
<dbReference type="CDD" id="cd00067">
    <property type="entry name" value="GAL4"/>
    <property type="match status" value="1"/>
</dbReference>
<dbReference type="RefSeq" id="XP_064854993.1">
    <property type="nucleotide sequence ID" value="XM_064998921.1"/>
</dbReference>
<keyword evidence="1" id="KW-0539">Nucleus</keyword>
<gene>
    <name evidence="4" type="ORF">DASC09_053220</name>
</gene>
<comment type="caution">
    <text evidence="4">The sequence shown here is derived from an EMBL/GenBank/DDBJ whole genome shotgun (WGS) entry which is preliminary data.</text>
</comment>
<proteinExistence type="predicted"/>
<sequence>MKQHKQIKKSKYSRLGCFNCKRRRLKCGEELDSCFNCLDKGIRCSYLDLTPEQKQKVIDANIKNNPNYLLDPGNIGNQQGKIPGRRPMVESSPHFKNMKQELDKFQFSMGVSRFSIIPKVYGPNHTTGNNSDDSGNNISGKHANRNSYGKSNQYSINSIDNYDDNDKNTKSKNGHGQMNMHFARFNLNPSNHGFPLPNHENSATTFKLRQLSIRKYPRTFSSGVKFSVCGEYEEALAYARELMSGWFTDFSYCSWESLAVYNGAISRAMALILVNMEKDCYKSSMADRSPTIIGNLQKWRSHYKLKGLRHAQNVIESLNQPQLASSIEYLRYFRYLLHYSLINIGLTLQSKAEYSSLAAFINGFISSSLSSEVVDKVSKDIQYQYCCDAEIQEEQKYTEFMFSSVRDFYSKIITKVFVPSYRTDSFKEFFQELLNFESFLSYQNLNPYSVARFQLNDLIKFISNQVLGDQKLLDSFNPNFVTEHNVVLESRFTNGFFDFFPSEIVYFQQVHKSINTIDKIMYLHWSATAYFLDNIFPEAEYFFSAKFSGSIHWAGFNMDLINDILKDLQNLYANSQITREVYEFLYRRTIYLTRMISFLATRHRDYVCNLELIHPFSKTPSVFKERFRFASRKPKFVKELQLTSFKTGAIIKENYPANDPSLIEQLNTADSISMAQLNHPANIRYNDSKTTVNKNVDQRYFEVTSFLDNSTNPFNVFESPLELMELSDSGLLKNIDYQPVMNPKFNQANFFNFLDLKMVLQSYSEDKDMILSHSKTLC</sequence>
<evidence type="ECO:0000313" key="5">
    <source>
        <dbReference type="Proteomes" id="UP001360560"/>
    </source>
</evidence>
<dbReference type="AlphaFoldDB" id="A0AAV5QTT6"/>
<organism evidence="4 5">
    <name type="scientific">Saccharomycopsis crataegensis</name>
    <dbReference type="NCBI Taxonomy" id="43959"/>
    <lineage>
        <taxon>Eukaryota</taxon>
        <taxon>Fungi</taxon>
        <taxon>Dikarya</taxon>
        <taxon>Ascomycota</taxon>
        <taxon>Saccharomycotina</taxon>
        <taxon>Saccharomycetes</taxon>
        <taxon>Saccharomycopsidaceae</taxon>
        <taxon>Saccharomycopsis</taxon>
    </lineage>
</organism>
<dbReference type="GO" id="GO:0005634">
    <property type="term" value="C:nucleus"/>
    <property type="evidence" value="ECO:0007669"/>
    <property type="project" value="TreeGrafter"/>
</dbReference>
<dbReference type="Pfam" id="PF00172">
    <property type="entry name" value="Zn_clus"/>
    <property type="match status" value="1"/>
</dbReference>
<protein>
    <recommendedName>
        <fullName evidence="3">Zn(2)-C6 fungal-type domain-containing protein</fullName>
    </recommendedName>
</protein>
<dbReference type="GO" id="GO:0008270">
    <property type="term" value="F:zinc ion binding"/>
    <property type="evidence" value="ECO:0007669"/>
    <property type="project" value="InterPro"/>
</dbReference>
<dbReference type="GO" id="GO:0045944">
    <property type="term" value="P:positive regulation of transcription by RNA polymerase II"/>
    <property type="evidence" value="ECO:0007669"/>
    <property type="project" value="TreeGrafter"/>
</dbReference>
<dbReference type="SMART" id="SM00066">
    <property type="entry name" value="GAL4"/>
    <property type="match status" value="1"/>
</dbReference>
<dbReference type="SUPFAM" id="SSF57701">
    <property type="entry name" value="Zn2/Cys6 DNA-binding domain"/>
    <property type="match status" value="1"/>
</dbReference>
<evidence type="ECO:0000259" key="3">
    <source>
        <dbReference type="PROSITE" id="PS50048"/>
    </source>
</evidence>
<reference evidence="4 5" key="1">
    <citation type="journal article" date="2023" name="Elife">
        <title>Identification of key yeast species and microbe-microbe interactions impacting larval growth of Drosophila in the wild.</title>
        <authorList>
            <person name="Mure A."/>
            <person name="Sugiura Y."/>
            <person name="Maeda R."/>
            <person name="Honda K."/>
            <person name="Sakurai N."/>
            <person name="Takahashi Y."/>
            <person name="Watada M."/>
            <person name="Katoh T."/>
            <person name="Gotoh A."/>
            <person name="Gotoh Y."/>
            <person name="Taniguchi I."/>
            <person name="Nakamura K."/>
            <person name="Hayashi T."/>
            <person name="Katayama T."/>
            <person name="Uemura T."/>
            <person name="Hattori Y."/>
        </authorList>
    </citation>
    <scope>NUCLEOTIDE SEQUENCE [LARGE SCALE GENOMIC DNA]</scope>
    <source>
        <strain evidence="4 5">SC-9</strain>
    </source>
</reference>